<name>A0A7T8KIH0_CALRO</name>
<feature type="region of interest" description="Disordered" evidence="1">
    <location>
        <begin position="93"/>
        <end position="180"/>
    </location>
</feature>
<dbReference type="Proteomes" id="UP000595437">
    <property type="component" value="Chromosome 1"/>
</dbReference>
<feature type="compositionally biased region" description="Basic and acidic residues" evidence="1">
    <location>
        <begin position="59"/>
        <end position="75"/>
    </location>
</feature>
<sequence length="180" mass="20338">MTLVLRRTLTEILLEVTSSEIHSVCVEILEKQHQSPVVPPQKALGQLLSGYASDEDDDEHRSIGSENEDKHRGSDDNNLESVMCRKKKEFERASEKINSVSEAKEEGFNQREKRWAQGDKELKEGVGMNTHYGSKDPSKTDSALVEEETKSSKPTRKTISSLQREAEFKGEKKDFEGAKE</sequence>
<evidence type="ECO:0000313" key="2">
    <source>
        <dbReference type="EMBL" id="QQP56565.1"/>
    </source>
</evidence>
<keyword evidence="3" id="KW-1185">Reference proteome</keyword>
<feature type="compositionally biased region" description="Basic and acidic residues" evidence="1">
    <location>
        <begin position="102"/>
        <end position="124"/>
    </location>
</feature>
<dbReference type="EMBL" id="CP045890">
    <property type="protein sequence ID" value="QQP56565.1"/>
    <property type="molecule type" value="Genomic_DNA"/>
</dbReference>
<dbReference type="PANTHER" id="PTHR31518">
    <property type="entry name" value="ARGININE/SERINE-RICH PROTEIN PNISR"/>
    <property type="match status" value="1"/>
</dbReference>
<dbReference type="InterPro" id="IPR031937">
    <property type="entry name" value="PNISR"/>
</dbReference>
<dbReference type="AlphaFoldDB" id="A0A7T8KIH0"/>
<accession>A0A7T8KIH0</accession>
<feature type="compositionally biased region" description="Basic and acidic residues" evidence="1">
    <location>
        <begin position="164"/>
        <end position="180"/>
    </location>
</feature>
<organism evidence="2 3">
    <name type="scientific">Caligus rogercresseyi</name>
    <name type="common">Sea louse</name>
    <dbReference type="NCBI Taxonomy" id="217165"/>
    <lineage>
        <taxon>Eukaryota</taxon>
        <taxon>Metazoa</taxon>
        <taxon>Ecdysozoa</taxon>
        <taxon>Arthropoda</taxon>
        <taxon>Crustacea</taxon>
        <taxon>Multicrustacea</taxon>
        <taxon>Hexanauplia</taxon>
        <taxon>Copepoda</taxon>
        <taxon>Siphonostomatoida</taxon>
        <taxon>Caligidae</taxon>
        <taxon>Caligus</taxon>
    </lineage>
</organism>
<proteinExistence type="predicted"/>
<feature type="region of interest" description="Disordered" evidence="1">
    <location>
        <begin position="32"/>
        <end position="81"/>
    </location>
</feature>
<evidence type="ECO:0000313" key="3">
    <source>
        <dbReference type="Proteomes" id="UP000595437"/>
    </source>
</evidence>
<evidence type="ECO:0000256" key="1">
    <source>
        <dbReference type="SAM" id="MobiDB-lite"/>
    </source>
</evidence>
<gene>
    <name evidence="2" type="ORF">FKW44_001265</name>
</gene>
<protein>
    <submittedName>
        <fullName evidence="2">Uncharacterized protein</fullName>
    </submittedName>
</protein>
<reference evidence="3" key="1">
    <citation type="submission" date="2021-01" db="EMBL/GenBank/DDBJ databases">
        <title>Caligus Genome Assembly.</title>
        <authorList>
            <person name="Gallardo-Escarate C."/>
        </authorList>
    </citation>
    <scope>NUCLEOTIDE SEQUENCE [LARGE SCALE GENOMIC DNA]</scope>
</reference>
<dbReference type="OrthoDB" id="10065820at2759"/>